<dbReference type="AlphaFoldDB" id="A0A7C2C121"/>
<dbReference type="EC" id="3.1.1.-" evidence="3"/>
<sequence length="512" mass="55399">MRPILLGLLGSLALAQGFLASTPLGRAEGVWEGGALAFYGLPYAEAGRFQAPRPLQAWPRGVGRERVACPQGPELTARLGSPIPPQREDCLVLNLYLPPEVPPPEGFPVMVYLHGGGFTSGAAAEPLYAGHRLAREGALVVAPNYRLGPLGFLALPALVKEDPKAAGNYGLLDLLEALRFVRRYIRYFGGNPENVTLFGQSAGGMLVCTLLATPEARGLFHKAILQSGGCGYARPLEADLAYGEAWAKAKGCAPEDLACLRALPLERLLPEAPTLEAAARFLARPAVFRVGPFKPHLSPLLPQDPREALGEGRAAGLPLIAGANAEEVALPALNGLLAPGSFDEARRWLQESGLSPEAAADLLAPYRRRTLDPKAAWGEVQTDLTLLCPSLKAARLQAPHAPTYAYLFTFRVPGFEGLGAFHGLELAPLFGNLAAMPFLPLFLGAEARERAERLGRWMRRYWTGFAREGEPGGWPRWPLYREGFVLRLDDPLGLLPDPYEERCRPLERLGLL</sequence>
<dbReference type="EMBL" id="DSKL01000069">
    <property type="protein sequence ID" value="HEH81735.1"/>
    <property type="molecule type" value="Genomic_DNA"/>
</dbReference>
<dbReference type="Gene3D" id="3.40.50.1820">
    <property type="entry name" value="alpha/beta hydrolase"/>
    <property type="match status" value="1"/>
</dbReference>
<proteinExistence type="inferred from homology"/>
<protein>
    <recommendedName>
        <fullName evidence="3">Carboxylic ester hydrolase</fullName>
        <ecNumber evidence="3">3.1.1.-</ecNumber>
    </recommendedName>
</protein>
<dbReference type="PROSITE" id="PS00122">
    <property type="entry name" value="CARBOXYLESTERASE_B_1"/>
    <property type="match status" value="1"/>
</dbReference>
<evidence type="ECO:0000256" key="2">
    <source>
        <dbReference type="ARBA" id="ARBA00022801"/>
    </source>
</evidence>
<dbReference type="InterPro" id="IPR029058">
    <property type="entry name" value="AB_hydrolase_fold"/>
</dbReference>
<accession>A0A7C2C121</accession>
<keyword evidence="3" id="KW-0732">Signal</keyword>
<organism evidence="5">
    <name type="scientific">Thermus islandicus</name>
    <dbReference type="NCBI Taxonomy" id="540988"/>
    <lineage>
        <taxon>Bacteria</taxon>
        <taxon>Thermotogati</taxon>
        <taxon>Deinococcota</taxon>
        <taxon>Deinococci</taxon>
        <taxon>Thermales</taxon>
        <taxon>Thermaceae</taxon>
        <taxon>Thermus</taxon>
    </lineage>
</organism>
<comment type="similarity">
    <text evidence="1 3">Belongs to the type-B carboxylesterase/lipase family.</text>
</comment>
<gene>
    <name evidence="5" type="ORF">ENP73_01725</name>
</gene>
<evidence type="ECO:0000256" key="1">
    <source>
        <dbReference type="ARBA" id="ARBA00005964"/>
    </source>
</evidence>
<feature type="chain" id="PRO_5028504911" description="Carboxylic ester hydrolase" evidence="3">
    <location>
        <begin position="21"/>
        <end position="512"/>
    </location>
</feature>
<feature type="signal peptide" evidence="3">
    <location>
        <begin position="1"/>
        <end position="20"/>
    </location>
</feature>
<dbReference type="Pfam" id="PF00135">
    <property type="entry name" value="COesterase"/>
    <property type="match status" value="1"/>
</dbReference>
<keyword evidence="2 3" id="KW-0378">Hydrolase</keyword>
<dbReference type="InterPro" id="IPR019826">
    <property type="entry name" value="Carboxylesterase_B_AS"/>
</dbReference>
<comment type="caution">
    <text evidence="5">The sequence shown here is derived from an EMBL/GenBank/DDBJ whole genome shotgun (WGS) entry which is preliminary data.</text>
</comment>
<name>A0A7C2C121_9DEIN</name>
<evidence type="ECO:0000259" key="4">
    <source>
        <dbReference type="Pfam" id="PF00135"/>
    </source>
</evidence>
<dbReference type="PANTHER" id="PTHR11559">
    <property type="entry name" value="CARBOXYLESTERASE"/>
    <property type="match status" value="1"/>
</dbReference>
<dbReference type="GO" id="GO:0016787">
    <property type="term" value="F:hydrolase activity"/>
    <property type="evidence" value="ECO:0007669"/>
    <property type="project" value="UniProtKB-KW"/>
</dbReference>
<reference evidence="5" key="1">
    <citation type="journal article" date="2020" name="mSystems">
        <title>Genome- and Community-Level Interaction Insights into Carbon Utilization and Element Cycling Functions of Hydrothermarchaeota in Hydrothermal Sediment.</title>
        <authorList>
            <person name="Zhou Z."/>
            <person name="Liu Y."/>
            <person name="Xu W."/>
            <person name="Pan J."/>
            <person name="Luo Z.H."/>
            <person name="Li M."/>
        </authorList>
    </citation>
    <scope>NUCLEOTIDE SEQUENCE [LARGE SCALE GENOMIC DNA]</scope>
    <source>
        <strain evidence="5">SpSt-246</strain>
    </source>
</reference>
<dbReference type="InterPro" id="IPR002018">
    <property type="entry name" value="CarbesteraseB"/>
</dbReference>
<dbReference type="SUPFAM" id="SSF53474">
    <property type="entry name" value="alpha/beta-Hydrolases"/>
    <property type="match status" value="1"/>
</dbReference>
<dbReference type="InterPro" id="IPR050309">
    <property type="entry name" value="Type-B_Carboxylest/Lipase"/>
</dbReference>
<evidence type="ECO:0000256" key="3">
    <source>
        <dbReference type="RuleBase" id="RU361235"/>
    </source>
</evidence>
<feature type="domain" description="Carboxylesterase type B" evidence="4">
    <location>
        <begin position="30"/>
        <end position="484"/>
    </location>
</feature>
<evidence type="ECO:0000313" key="5">
    <source>
        <dbReference type="EMBL" id="HEH81735.1"/>
    </source>
</evidence>